<dbReference type="InterPro" id="IPR024958">
    <property type="entry name" value="GRASP_PDZ"/>
</dbReference>
<reference evidence="8 9" key="1">
    <citation type="submission" date="2016-08" db="EMBL/GenBank/DDBJ databases">
        <title>Genomes of anaerobic fungi encode conserved fungal cellulosomes for biomass hydrolysis.</title>
        <authorList>
            <consortium name="DOE Joint Genome Institute"/>
            <person name="Haitjema C.H."/>
            <person name="Gilmore S.P."/>
            <person name="Henske J.K."/>
            <person name="Solomon K.V."/>
            <person name="De Groot R."/>
            <person name="Kuo A."/>
            <person name="Mondo S.J."/>
            <person name="Salamov A.A."/>
            <person name="Labutti K."/>
            <person name="Zhao Z."/>
            <person name="Chiniquy J."/>
            <person name="Barry K."/>
            <person name="Brewer H.M."/>
            <person name="Purvine S.O."/>
            <person name="Wright A.T."/>
            <person name="Boxma B."/>
            <person name="Van Alen T."/>
            <person name="Hackstein J.H."/>
            <person name="Baker S.E."/>
            <person name="Grigoriev I.V."/>
            <person name="O'Malley M.A."/>
        </authorList>
    </citation>
    <scope>NUCLEOTIDE SEQUENCE [LARGE SCALE GENOMIC DNA]</scope>
    <source>
        <strain evidence="9">finn</strain>
    </source>
</reference>
<dbReference type="Gene3D" id="2.30.42.10">
    <property type="match status" value="2"/>
</dbReference>
<keyword evidence="5" id="KW-0479">Metal-binding</keyword>
<dbReference type="InterPro" id="IPR007583">
    <property type="entry name" value="GRASP55_65"/>
</dbReference>
<dbReference type="InterPro" id="IPR036034">
    <property type="entry name" value="PDZ_sf"/>
</dbReference>
<dbReference type="PROSITE" id="PS50106">
    <property type="entry name" value="PDZ"/>
    <property type="match status" value="1"/>
</dbReference>
<organism evidence="8 9">
    <name type="scientific">Piromyces finnis</name>
    <dbReference type="NCBI Taxonomy" id="1754191"/>
    <lineage>
        <taxon>Eukaryota</taxon>
        <taxon>Fungi</taxon>
        <taxon>Fungi incertae sedis</taxon>
        <taxon>Chytridiomycota</taxon>
        <taxon>Chytridiomycota incertae sedis</taxon>
        <taxon>Neocallimastigomycetes</taxon>
        <taxon>Neocallimastigales</taxon>
        <taxon>Neocallimastigaceae</taxon>
        <taxon>Piromyces</taxon>
    </lineage>
</organism>
<gene>
    <name evidence="8" type="ORF">BCR36DRAFT_24644</name>
</gene>
<feature type="binding site" evidence="5">
    <location>
        <position position="14"/>
    </location>
    <ligand>
        <name>Zn(2+)</name>
        <dbReference type="ChEBI" id="CHEBI:29105"/>
    </ligand>
</feature>
<keyword evidence="4" id="KW-0472">Membrane</keyword>
<comment type="caution">
    <text evidence="8">The sequence shown here is derived from an EMBL/GenBank/DDBJ whole genome shotgun (WGS) entry which is preliminary data.</text>
</comment>
<dbReference type="STRING" id="1754191.A0A1Y1VF24"/>
<dbReference type="PANTHER" id="PTHR12893">
    <property type="entry name" value="GOLGI REASSEMBLY STACKING PROTEIN GRASP"/>
    <property type="match status" value="1"/>
</dbReference>
<dbReference type="PANTHER" id="PTHR12893:SF0">
    <property type="entry name" value="GRASP65"/>
    <property type="match status" value="1"/>
</dbReference>
<evidence type="ECO:0000256" key="3">
    <source>
        <dbReference type="ARBA" id="ARBA00023034"/>
    </source>
</evidence>
<protein>
    <recommendedName>
        <fullName evidence="10">PDZ GRASP-type domain-containing protein</fullName>
    </recommendedName>
</protein>
<accession>A0A1Y1VF24</accession>
<dbReference type="Proteomes" id="UP000193719">
    <property type="component" value="Unassembled WGS sequence"/>
</dbReference>
<dbReference type="PROSITE" id="PS51865">
    <property type="entry name" value="PDZ_GRASP"/>
    <property type="match status" value="2"/>
</dbReference>
<comment type="subcellular location">
    <subcellularLocation>
        <location evidence="1">Golgi apparatus membrane</location>
    </subcellularLocation>
</comment>
<evidence type="ECO:0000313" key="9">
    <source>
        <dbReference type="Proteomes" id="UP000193719"/>
    </source>
</evidence>
<dbReference type="OrthoDB" id="3318at2759"/>
<sequence>MGQNASSEQKQGYHVLKVVPGSPAARAGLIPFFDYIVAVNKTLLDEEANSLIKVISDNVNNKLSFYVYSSKTNTYRNVKFEYPIEKWTNAGEDGWLGFSVRYCSYDGAADHFWHVLAVVKDYPAFMAGIQPKTDYIIGSPNHVLKTQSDLYDLFDKYVNKPLHLYVYSTLTNKCREIFVVPTTKNGEGCIGCTFSYG</sequence>
<feature type="binding site" evidence="5">
    <location>
        <position position="103"/>
    </location>
    <ligand>
        <name>Zn(2+)</name>
        <dbReference type="ChEBI" id="CHEBI:29105"/>
    </ligand>
</feature>
<evidence type="ECO:0000259" key="7">
    <source>
        <dbReference type="PROSITE" id="PS51865"/>
    </source>
</evidence>
<dbReference type="AlphaFoldDB" id="A0A1Y1VF24"/>
<evidence type="ECO:0000256" key="2">
    <source>
        <dbReference type="ARBA" id="ARBA00022737"/>
    </source>
</evidence>
<feature type="domain" description="PDZ" evidence="6">
    <location>
        <begin position="1"/>
        <end position="53"/>
    </location>
</feature>
<feature type="domain" description="PDZ GRASP-type" evidence="7">
    <location>
        <begin position="111"/>
        <end position="197"/>
    </location>
</feature>
<keyword evidence="2" id="KW-0677">Repeat</keyword>
<keyword evidence="3" id="KW-0333">Golgi apparatus</keyword>
<evidence type="ECO:0000256" key="1">
    <source>
        <dbReference type="ARBA" id="ARBA00004394"/>
    </source>
</evidence>
<name>A0A1Y1VF24_9FUNG</name>
<dbReference type="SUPFAM" id="SSF50156">
    <property type="entry name" value="PDZ domain-like"/>
    <property type="match status" value="2"/>
</dbReference>
<dbReference type="EMBL" id="MCFH01000013">
    <property type="protein sequence ID" value="ORX53335.1"/>
    <property type="molecule type" value="Genomic_DNA"/>
</dbReference>
<dbReference type="GO" id="GO:0007030">
    <property type="term" value="P:Golgi organization"/>
    <property type="evidence" value="ECO:0007669"/>
    <property type="project" value="TreeGrafter"/>
</dbReference>
<keyword evidence="5" id="KW-0862">Zinc</keyword>
<dbReference type="Pfam" id="PF04495">
    <property type="entry name" value="GRASP55_65"/>
    <property type="match status" value="1"/>
</dbReference>
<dbReference type="GO" id="GO:0046872">
    <property type="term" value="F:metal ion binding"/>
    <property type="evidence" value="ECO:0007669"/>
    <property type="project" value="UniProtKB-KW"/>
</dbReference>
<evidence type="ECO:0000256" key="5">
    <source>
        <dbReference type="PIRSR" id="PIRSR607583-1"/>
    </source>
</evidence>
<reference evidence="8 9" key="2">
    <citation type="submission" date="2016-08" db="EMBL/GenBank/DDBJ databases">
        <title>Pervasive Adenine N6-methylation of Active Genes in Fungi.</title>
        <authorList>
            <consortium name="DOE Joint Genome Institute"/>
            <person name="Mondo S.J."/>
            <person name="Dannebaum R.O."/>
            <person name="Kuo R.C."/>
            <person name="Labutti K."/>
            <person name="Haridas S."/>
            <person name="Kuo A."/>
            <person name="Salamov A."/>
            <person name="Ahrendt S.R."/>
            <person name="Lipzen A."/>
            <person name="Sullivan W."/>
            <person name="Andreopoulos W.B."/>
            <person name="Clum A."/>
            <person name="Lindquist E."/>
            <person name="Daum C."/>
            <person name="Ramamoorthy G.K."/>
            <person name="Gryganskyi A."/>
            <person name="Culley D."/>
            <person name="Magnuson J.K."/>
            <person name="James T.Y."/>
            <person name="O'Malley M.A."/>
            <person name="Stajich J.E."/>
            <person name="Spatafora J.W."/>
            <person name="Visel A."/>
            <person name="Grigoriev I.V."/>
        </authorList>
    </citation>
    <scope>NUCLEOTIDE SEQUENCE [LARGE SCALE GENOMIC DNA]</scope>
    <source>
        <strain evidence="9">finn</strain>
    </source>
</reference>
<dbReference type="GO" id="GO:0000139">
    <property type="term" value="C:Golgi membrane"/>
    <property type="evidence" value="ECO:0007669"/>
    <property type="project" value="UniProtKB-SubCell"/>
</dbReference>
<evidence type="ECO:0000313" key="8">
    <source>
        <dbReference type="EMBL" id="ORX53335.1"/>
    </source>
</evidence>
<feature type="domain" description="PDZ GRASP-type" evidence="7">
    <location>
        <begin position="11"/>
        <end position="105"/>
    </location>
</feature>
<proteinExistence type="predicted"/>
<keyword evidence="9" id="KW-1185">Reference proteome</keyword>
<evidence type="ECO:0000259" key="6">
    <source>
        <dbReference type="PROSITE" id="PS50106"/>
    </source>
</evidence>
<dbReference type="InterPro" id="IPR001478">
    <property type="entry name" value="PDZ"/>
</dbReference>
<evidence type="ECO:0000256" key="4">
    <source>
        <dbReference type="ARBA" id="ARBA00023136"/>
    </source>
</evidence>
<evidence type="ECO:0008006" key="10">
    <source>
        <dbReference type="Google" id="ProtNLM"/>
    </source>
</evidence>